<dbReference type="EMBL" id="JABUFE010000001">
    <property type="protein sequence ID" value="NSX53473.1"/>
    <property type="molecule type" value="Genomic_DNA"/>
</dbReference>
<sequence length="104" mass="11673">MSANARRIVCRLTPKRPAKDTEHLFNRLGVHPRHSWLRLPETSTVIIRGREGATFNLGEMAITRFSLKPDSGEVAHGNVQGRDMTNKAAATKVEFFTMVRGDNK</sequence>
<dbReference type="GO" id="GO:0016829">
    <property type="term" value="F:lyase activity"/>
    <property type="evidence" value="ECO:0007669"/>
    <property type="project" value="UniProtKB-KW"/>
</dbReference>
<organism evidence="1 2">
    <name type="scientific">Parasulfitobacter algicola</name>
    <dbReference type="NCBI Taxonomy" id="2614809"/>
    <lineage>
        <taxon>Bacteria</taxon>
        <taxon>Pseudomonadati</taxon>
        <taxon>Pseudomonadota</taxon>
        <taxon>Alphaproteobacteria</taxon>
        <taxon>Rhodobacterales</taxon>
        <taxon>Roseobacteraceae</taxon>
        <taxon>Parasulfitobacter</taxon>
    </lineage>
</organism>
<keyword evidence="2" id="KW-1185">Reference proteome</keyword>
<protein>
    <submittedName>
        <fullName evidence="1">Phosphonate C-P lyase system protein PhnG</fullName>
    </submittedName>
</protein>
<dbReference type="InterPro" id="IPR009609">
    <property type="entry name" value="Phosphonate_metab_PhnG"/>
</dbReference>
<evidence type="ECO:0000313" key="2">
    <source>
        <dbReference type="Proteomes" id="UP000777935"/>
    </source>
</evidence>
<gene>
    <name evidence="1" type="ORF">HRQ87_01510</name>
</gene>
<comment type="caution">
    <text evidence="1">The sequence shown here is derived from an EMBL/GenBank/DDBJ whole genome shotgun (WGS) entry which is preliminary data.</text>
</comment>
<evidence type="ECO:0000313" key="1">
    <source>
        <dbReference type="EMBL" id="NSX53473.1"/>
    </source>
</evidence>
<accession>A0ABX2ITH6</accession>
<reference evidence="1 2" key="1">
    <citation type="submission" date="2020-06" db="EMBL/GenBank/DDBJ databases">
        <title>Sulfitobacter algicola sp. nov., isolated from green algae.</title>
        <authorList>
            <person name="Wang C."/>
        </authorList>
    </citation>
    <scope>NUCLEOTIDE SEQUENCE [LARGE SCALE GENOMIC DNA]</scope>
    <source>
        <strain evidence="1 2">1151</strain>
    </source>
</reference>
<dbReference type="Proteomes" id="UP000777935">
    <property type="component" value="Unassembled WGS sequence"/>
</dbReference>
<keyword evidence="1" id="KW-0456">Lyase</keyword>
<name>A0ABX2ITH6_9RHOB</name>
<dbReference type="Pfam" id="PF06754">
    <property type="entry name" value="PhnG"/>
    <property type="match status" value="1"/>
</dbReference>
<proteinExistence type="predicted"/>